<proteinExistence type="predicted"/>
<accession>A0A1B1UJM0</accession>
<name>A0A1B1UJM0_9BRAD</name>
<gene>
    <name evidence="1" type="ORF">LMTR13_25255</name>
</gene>
<protein>
    <recommendedName>
        <fullName evidence="3">Threonyl/alanyl tRNA synthetase SAD domain-containing protein</fullName>
    </recommendedName>
</protein>
<dbReference type="KEGG" id="bic:LMTR13_25255"/>
<organism evidence="1 2">
    <name type="scientific">Bradyrhizobium icense</name>
    <dbReference type="NCBI Taxonomy" id="1274631"/>
    <lineage>
        <taxon>Bacteria</taxon>
        <taxon>Pseudomonadati</taxon>
        <taxon>Pseudomonadota</taxon>
        <taxon>Alphaproteobacteria</taxon>
        <taxon>Hyphomicrobiales</taxon>
        <taxon>Nitrobacteraceae</taxon>
        <taxon>Bradyrhizobium</taxon>
    </lineage>
</organism>
<dbReference type="Proteomes" id="UP000092839">
    <property type="component" value="Chromosome"/>
</dbReference>
<dbReference type="SUPFAM" id="SSF55186">
    <property type="entry name" value="ThrRS/AlaRS common domain"/>
    <property type="match status" value="1"/>
</dbReference>
<keyword evidence="2" id="KW-1185">Reference proteome</keyword>
<dbReference type="Gene3D" id="3.30.980.10">
    <property type="entry name" value="Threonyl-trna Synthetase, Chain A, domain 2"/>
    <property type="match status" value="1"/>
</dbReference>
<reference evidence="1 2" key="1">
    <citation type="submission" date="2016-07" db="EMBL/GenBank/DDBJ databases">
        <title>Complete genome sequence of Bradyrhizobium icense LMTR 13T, a potential inoculant strain isolated from lima bean (Phaseolus lunatus) in Peru.</title>
        <authorList>
            <person name="Ormeno-Orrillo E."/>
            <person name="Duran D."/>
            <person name="Rogel M.A."/>
            <person name="Rey L."/>
            <person name="Imperial J."/>
            <person name="Ruiz-Argueso T."/>
            <person name="Martinez-Romero E."/>
        </authorList>
    </citation>
    <scope>NUCLEOTIDE SEQUENCE [LARGE SCALE GENOMIC DNA]</scope>
    <source>
        <strain evidence="1 2">LMTR 13</strain>
    </source>
</reference>
<dbReference type="AlphaFoldDB" id="A0A1B1UJM0"/>
<dbReference type="InterPro" id="IPR018163">
    <property type="entry name" value="Thr/Ala-tRNA-synth_IIc_edit"/>
</dbReference>
<dbReference type="GO" id="GO:0000166">
    <property type="term" value="F:nucleotide binding"/>
    <property type="evidence" value="ECO:0007669"/>
    <property type="project" value="InterPro"/>
</dbReference>
<evidence type="ECO:0000313" key="2">
    <source>
        <dbReference type="Proteomes" id="UP000092839"/>
    </source>
</evidence>
<dbReference type="EMBL" id="CP016428">
    <property type="protein sequence ID" value="ANW02971.1"/>
    <property type="molecule type" value="Genomic_DNA"/>
</dbReference>
<evidence type="ECO:0000313" key="1">
    <source>
        <dbReference type="EMBL" id="ANW02971.1"/>
    </source>
</evidence>
<evidence type="ECO:0008006" key="3">
    <source>
        <dbReference type="Google" id="ProtNLM"/>
    </source>
</evidence>
<sequence length="142" mass="15766">MQNHLGSIHVVDARIEEDAGSALVACRYSTPISDTDIVAIDRAIRSEVLNPRPVTILTAKSVECANKSYGDLFRLSERYTLNGRVRLVCIKGYDVNPCSGLHYHSTDIGPYELNVEAGGDDPNRFAIRIVPTKVWTSWFGKE</sequence>